<keyword evidence="1" id="KW-0812">Transmembrane</keyword>
<organism evidence="2 3">
    <name type="scientific">Piscinibacter gummiphilus</name>
    <dbReference type="NCBI Taxonomy" id="946333"/>
    <lineage>
        <taxon>Bacteria</taxon>
        <taxon>Pseudomonadati</taxon>
        <taxon>Pseudomonadota</taxon>
        <taxon>Betaproteobacteria</taxon>
        <taxon>Burkholderiales</taxon>
        <taxon>Sphaerotilaceae</taxon>
        <taxon>Piscinibacter</taxon>
    </lineage>
</organism>
<evidence type="ECO:0000313" key="3">
    <source>
        <dbReference type="Proteomes" id="UP001303946"/>
    </source>
</evidence>
<name>A0ABZ0D2H0_9BURK</name>
<dbReference type="RefSeq" id="WP_316702474.1">
    <property type="nucleotide sequence ID" value="NZ_CP136336.1"/>
</dbReference>
<dbReference type="EMBL" id="CP136336">
    <property type="protein sequence ID" value="WOB09525.1"/>
    <property type="molecule type" value="Genomic_DNA"/>
</dbReference>
<sequence>MKTTLADTILNATSFVVSQLSFEWLLTRAKRSNGGAIVFLRALLTSFVLYVLAVLLRYAVGGYQSPNLLEAFAEKLPWFGALFGAIYLALYSRFASQWTYVANVYNQIKSAEARATSTEHQLAIDQWKAGFIEDAQELHLATKGIFAGVIKVWLQIENVRSNFVAHAPGGTARLNELEERVRVACAMQARAYERKNGGA</sequence>
<proteinExistence type="predicted"/>
<dbReference type="Proteomes" id="UP001303946">
    <property type="component" value="Chromosome"/>
</dbReference>
<gene>
    <name evidence="2" type="ORF">RXV79_05550</name>
</gene>
<evidence type="ECO:0000256" key="1">
    <source>
        <dbReference type="SAM" id="Phobius"/>
    </source>
</evidence>
<feature type="transmembrane region" description="Helical" evidence="1">
    <location>
        <begin position="76"/>
        <end position="94"/>
    </location>
</feature>
<feature type="transmembrane region" description="Helical" evidence="1">
    <location>
        <begin position="38"/>
        <end position="56"/>
    </location>
</feature>
<keyword evidence="1" id="KW-0472">Membrane</keyword>
<keyword evidence="1" id="KW-1133">Transmembrane helix</keyword>
<protein>
    <recommendedName>
        <fullName evidence="4">DUF4234 domain-containing protein</fullName>
    </recommendedName>
</protein>
<accession>A0ABZ0D2H0</accession>
<reference evidence="2 3" key="1">
    <citation type="submission" date="2023-10" db="EMBL/GenBank/DDBJ databases">
        <title>Bacteria for the degradation of biodegradable plastic PBAT(Polybutylene adipate terephthalate).</title>
        <authorList>
            <person name="Weon H.-Y."/>
            <person name="Yeon J."/>
        </authorList>
    </citation>
    <scope>NUCLEOTIDE SEQUENCE [LARGE SCALE GENOMIC DNA]</scope>
    <source>
        <strain evidence="2 3">SBD 7-3</strain>
    </source>
</reference>
<evidence type="ECO:0008006" key="4">
    <source>
        <dbReference type="Google" id="ProtNLM"/>
    </source>
</evidence>
<evidence type="ECO:0000313" key="2">
    <source>
        <dbReference type="EMBL" id="WOB09525.1"/>
    </source>
</evidence>
<keyword evidence="3" id="KW-1185">Reference proteome</keyword>